<evidence type="ECO:0000256" key="1">
    <source>
        <dbReference type="SAM" id="SignalP"/>
    </source>
</evidence>
<protein>
    <recommendedName>
        <fullName evidence="4">DUF4141 domain-containing protein</fullName>
    </recommendedName>
</protein>
<dbReference type="AlphaFoldDB" id="A0A173QY74"/>
<proteinExistence type="predicted"/>
<evidence type="ECO:0000313" key="3">
    <source>
        <dbReference type="Proteomes" id="UP000095591"/>
    </source>
</evidence>
<evidence type="ECO:0008006" key="4">
    <source>
        <dbReference type="Google" id="ProtNLM"/>
    </source>
</evidence>
<gene>
    <name evidence="2" type="ORF">ERS852429_00113</name>
</gene>
<dbReference type="RefSeq" id="WP_087879900.1">
    <property type="nucleotide sequence ID" value="NZ_CDRH01000099.1"/>
</dbReference>
<dbReference type="Pfam" id="PF13605">
    <property type="entry name" value="DUF4141"/>
    <property type="match status" value="1"/>
</dbReference>
<sequence length="209" mass="24002">MRTKIIMLLVVCSLFTGKVNAQWVVSDPGNLAQGIINASKNIVQTSSTAQNMVKNFQETVKIYQQGKEYYDRLKSVHNLVKDARKVQKSILLIGEISDIYVNSFQKMLSDENYTPDELSAIAYGYTQLLQESSDVLEEMKSVVNINGLSMSDKERMDVIDRTYNAIKNYRDLVSYYTRKNISVSYLRAKKKKDTDRVMALYGSADERYW</sequence>
<feature type="chain" id="PRO_5008010392" description="DUF4141 domain-containing protein" evidence="1">
    <location>
        <begin position="22"/>
        <end position="209"/>
    </location>
</feature>
<feature type="signal peptide" evidence="1">
    <location>
        <begin position="1"/>
        <end position="21"/>
    </location>
</feature>
<name>A0A173QY74_PARDI</name>
<keyword evidence="1" id="KW-0732">Signal</keyword>
<organism evidence="2 3">
    <name type="scientific">Parabacteroides distasonis</name>
    <dbReference type="NCBI Taxonomy" id="823"/>
    <lineage>
        <taxon>Bacteria</taxon>
        <taxon>Pseudomonadati</taxon>
        <taxon>Bacteroidota</taxon>
        <taxon>Bacteroidia</taxon>
        <taxon>Bacteroidales</taxon>
        <taxon>Tannerellaceae</taxon>
        <taxon>Parabacteroides</taxon>
    </lineage>
</organism>
<dbReference type="EMBL" id="CYXP01000001">
    <property type="protein sequence ID" value="CUM70580.1"/>
    <property type="molecule type" value="Genomic_DNA"/>
</dbReference>
<accession>A0A173QY74</accession>
<dbReference type="GeneID" id="82177394"/>
<dbReference type="Proteomes" id="UP000095591">
    <property type="component" value="Unassembled WGS sequence"/>
</dbReference>
<reference evidence="2 3" key="1">
    <citation type="submission" date="2015-09" db="EMBL/GenBank/DDBJ databases">
        <authorList>
            <consortium name="Pathogen Informatics"/>
        </authorList>
    </citation>
    <scope>NUCLEOTIDE SEQUENCE [LARGE SCALE GENOMIC DNA]</scope>
    <source>
        <strain evidence="2 3">2789STDY5608872</strain>
    </source>
</reference>
<dbReference type="InterPro" id="IPR025415">
    <property type="entry name" value="DUF4141"/>
</dbReference>
<evidence type="ECO:0000313" key="2">
    <source>
        <dbReference type="EMBL" id="CUM70580.1"/>
    </source>
</evidence>